<dbReference type="GeneID" id="27135837"/>
<dbReference type="Proteomes" id="UP000062043">
    <property type="component" value="Chromosome"/>
</dbReference>
<dbReference type="Gene3D" id="1.10.287.1260">
    <property type="match status" value="1"/>
</dbReference>
<dbReference type="InterPro" id="IPR006686">
    <property type="entry name" value="MscS_channel_CS"/>
</dbReference>
<dbReference type="GO" id="GO:0008381">
    <property type="term" value="F:mechanosensitive monoatomic ion channel activity"/>
    <property type="evidence" value="ECO:0007669"/>
    <property type="project" value="InterPro"/>
</dbReference>
<sequence length="384" mass="42577">MNTTANSTSFWEQGLLGEKLFLTLTVGTVLKALLILIIGILIARLLKRYILALSGSTKYVWIINEDTALTLHNLIVVIAIVYSLDSLGVLSYEIAGTSISNLLTAFLVFYFSYLLAKKSKDYMIMNSPKEKLPEVQIKAKLFYYAIVTLAFFIALNIAGLTGKLTTLLAAAGITGIVLGFSAQTVVSNFISGIFMYFDKPLEIGDPVEVAGYSGIVHDIRILSTRIRTWDGLLVRIPNEKLFNSEIKNLQKYPARRVDIVVGIAYKEDAEKAIEVIKKTLDEMPYVLAEPEPTVFVDNLGDNSVNIAIRAWAPSEKWFDVRTQIVQRVKGALDEAGIEIPFPQRVNWFAEELKVKLEGAGSSSTFINDEKSFSKSTLWNGGGQK</sequence>
<dbReference type="SUPFAM" id="SSF82861">
    <property type="entry name" value="Mechanosensitive channel protein MscS (YggB), transmembrane region"/>
    <property type="match status" value="1"/>
</dbReference>
<evidence type="ECO:0000256" key="4">
    <source>
        <dbReference type="ARBA" id="ARBA00022692"/>
    </source>
</evidence>
<proteinExistence type="inferred from homology"/>
<dbReference type="InterPro" id="IPR010920">
    <property type="entry name" value="LSM_dom_sf"/>
</dbReference>
<dbReference type="InterPro" id="IPR011066">
    <property type="entry name" value="MscS_channel_C_sf"/>
</dbReference>
<keyword evidence="11" id="KW-1185">Reference proteome</keyword>
<dbReference type="PROSITE" id="PS01246">
    <property type="entry name" value="UPF0003"/>
    <property type="match status" value="1"/>
</dbReference>
<feature type="transmembrane region" description="Helical" evidence="7">
    <location>
        <begin position="141"/>
        <end position="161"/>
    </location>
</feature>
<dbReference type="SUPFAM" id="SSF50182">
    <property type="entry name" value="Sm-like ribonucleoproteins"/>
    <property type="match status" value="1"/>
</dbReference>
<evidence type="ECO:0000259" key="8">
    <source>
        <dbReference type="Pfam" id="PF00924"/>
    </source>
</evidence>
<protein>
    <submittedName>
        <fullName evidence="10">Small mechanosensitive ion channel protein MscS</fullName>
    </submittedName>
</protein>
<organism evidence="10 11">
    <name type="scientific">Thermococcus guaymasensis DSM 11113</name>
    <dbReference type="NCBI Taxonomy" id="1432656"/>
    <lineage>
        <taxon>Archaea</taxon>
        <taxon>Methanobacteriati</taxon>
        <taxon>Methanobacteriota</taxon>
        <taxon>Thermococci</taxon>
        <taxon>Thermococcales</taxon>
        <taxon>Thermococcaceae</taxon>
        <taxon>Thermococcus</taxon>
    </lineage>
</organism>
<dbReference type="Gene3D" id="2.30.30.60">
    <property type="match status" value="1"/>
</dbReference>
<dbReference type="InterPro" id="IPR045275">
    <property type="entry name" value="MscS_archaea/bacteria_type"/>
</dbReference>
<name>A0A0X1KM32_9EURY</name>
<dbReference type="Gene3D" id="3.30.70.100">
    <property type="match status" value="1"/>
</dbReference>
<feature type="domain" description="Mechanosensitive ion channel MscS C-terminal" evidence="9">
    <location>
        <begin position="257"/>
        <end position="339"/>
    </location>
</feature>
<evidence type="ECO:0000256" key="5">
    <source>
        <dbReference type="ARBA" id="ARBA00022989"/>
    </source>
</evidence>
<gene>
    <name evidence="10" type="ORF">X802_09265</name>
</gene>
<dbReference type="Pfam" id="PF21082">
    <property type="entry name" value="MS_channel_3rd"/>
    <property type="match status" value="1"/>
</dbReference>
<evidence type="ECO:0000256" key="6">
    <source>
        <dbReference type="ARBA" id="ARBA00023136"/>
    </source>
</evidence>
<dbReference type="KEGG" id="tgy:X802_09265"/>
<dbReference type="Pfam" id="PF00924">
    <property type="entry name" value="MS_channel_2nd"/>
    <property type="match status" value="1"/>
</dbReference>
<feature type="domain" description="Mechanosensitive ion channel MscS" evidence="8">
    <location>
        <begin position="184"/>
        <end position="250"/>
    </location>
</feature>
<dbReference type="InterPro" id="IPR023408">
    <property type="entry name" value="MscS_beta-dom_sf"/>
</dbReference>
<keyword evidence="6 7" id="KW-0472">Membrane</keyword>
<keyword evidence="5 7" id="KW-1133">Transmembrane helix</keyword>
<dbReference type="OrthoDB" id="31543at2157"/>
<reference evidence="10 11" key="1">
    <citation type="submission" date="2014-01" db="EMBL/GenBank/DDBJ databases">
        <title>Genome sequencing of Thermococcus guaymasensis.</title>
        <authorList>
            <person name="Zhang X."/>
            <person name="Alvare G."/>
            <person name="Fristensky B."/>
            <person name="Chen L."/>
            <person name="Suen T."/>
            <person name="Chen Q."/>
            <person name="Ma K."/>
        </authorList>
    </citation>
    <scope>NUCLEOTIDE SEQUENCE [LARGE SCALE GENOMIC DNA]</scope>
    <source>
        <strain evidence="10 11">DSM 11113</strain>
    </source>
</reference>
<feature type="transmembrane region" description="Helical" evidence="7">
    <location>
        <begin position="167"/>
        <end position="190"/>
    </location>
</feature>
<evidence type="ECO:0000256" key="7">
    <source>
        <dbReference type="SAM" id="Phobius"/>
    </source>
</evidence>
<dbReference type="RefSeq" id="WP_084213881.1">
    <property type="nucleotide sequence ID" value="NZ_CP007140.1"/>
</dbReference>
<dbReference type="InterPro" id="IPR049278">
    <property type="entry name" value="MS_channel_C"/>
</dbReference>
<evidence type="ECO:0000259" key="9">
    <source>
        <dbReference type="Pfam" id="PF21082"/>
    </source>
</evidence>
<dbReference type="PANTHER" id="PTHR30221:SF20">
    <property type="entry name" value="SMALL-CONDUCTANCE MECHANOSENSITIVE CHANNEL"/>
    <property type="match status" value="1"/>
</dbReference>
<evidence type="ECO:0000313" key="10">
    <source>
        <dbReference type="EMBL" id="AJC72308.1"/>
    </source>
</evidence>
<dbReference type="GO" id="GO:0005886">
    <property type="term" value="C:plasma membrane"/>
    <property type="evidence" value="ECO:0007669"/>
    <property type="project" value="UniProtKB-SubCell"/>
</dbReference>
<keyword evidence="3" id="KW-1003">Cell membrane</keyword>
<dbReference type="SUPFAM" id="SSF82689">
    <property type="entry name" value="Mechanosensitive channel protein MscS (YggB), C-terminal domain"/>
    <property type="match status" value="1"/>
</dbReference>
<dbReference type="PANTHER" id="PTHR30221">
    <property type="entry name" value="SMALL-CONDUCTANCE MECHANOSENSITIVE CHANNEL"/>
    <property type="match status" value="1"/>
</dbReference>
<evidence type="ECO:0000256" key="2">
    <source>
        <dbReference type="ARBA" id="ARBA00008017"/>
    </source>
</evidence>
<comment type="similarity">
    <text evidence="2">Belongs to the MscS (TC 1.A.23) family.</text>
</comment>
<feature type="transmembrane region" description="Helical" evidence="7">
    <location>
        <begin position="67"/>
        <end position="84"/>
    </location>
</feature>
<feature type="transmembrane region" description="Helical" evidence="7">
    <location>
        <begin position="20"/>
        <end position="46"/>
    </location>
</feature>
<dbReference type="InterPro" id="IPR006685">
    <property type="entry name" value="MscS_channel_2nd"/>
</dbReference>
<evidence type="ECO:0000313" key="11">
    <source>
        <dbReference type="Proteomes" id="UP000062043"/>
    </source>
</evidence>
<evidence type="ECO:0000256" key="1">
    <source>
        <dbReference type="ARBA" id="ARBA00004651"/>
    </source>
</evidence>
<feature type="transmembrane region" description="Helical" evidence="7">
    <location>
        <begin position="90"/>
        <end position="116"/>
    </location>
</feature>
<dbReference type="EMBL" id="CP007140">
    <property type="protein sequence ID" value="AJC72308.1"/>
    <property type="molecule type" value="Genomic_DNA"/>
</dbReference>
<dbReference type="STRING" id="1432656.X802_09265"/>
<dbReference type="PATRIC" id="fig|1432656.3.peg.1807"/>
<keyword evidence="4 7" id="KW-0812">Transmembrane</keyword>
<comment type="subcellular location">
    <subcellularLocation>
        <location evidence="1">Cell membrane</location>
        <topology evidence="1">Multi-pass membrane protein</topology>
    </subcellularLocation>
</comment>
<evidence type="ECO:0000256" key="3">
    <source>
        <dbReference type="ARBA" id="ARBA00022475"/>
    </source>
</evidence>
<dbReference type="InterPro" id="IPR011014">
    <property type="entry name" value="MscS_channel_TM-2"/>
</dbReference>
<dbReference type="AlphaFoldDB" id="A0A0X1KM32"/>
<accession>A0A0X1KM32</accession>